<dbReference type="InterPro" id="IPR045180">
    <property type="entry name" value="La_dom_prot"/>
</dbReference>
<dbReference type="PROSITE" id="PS50102">
    <property type="entry name" value="RRM"/>
    <property type="match status" value="1"/>
</dbReference>
<dbReference type="Proteomes" id="UP001302745">
    <property type="component" value="Unassembled WGS sequence"/>
</dbReference>
<dbReference type="GO" id="GO:1990904">
    <property type="term" value="C:ribonucleoprotein complex"/>
    <property type="evidence" value="ECO:0007669"/>
    <property type="project" value="InterPro"/>
</dbReference>
<feature type="domain" description="RRM" evidence="6">
    <location>
        <begin position="177"/>
        <end position="256"/>
    </location>
</feature>
<accession>A0AAN6ZYS7</accession>
<feature type="compositionally biased region" description="Basic and acidic residues" evidence="5">
    <location>
        <begin position="37"/>
        <end position="51"/>
    </location>
</feature>
<dbReference type="Gene3D" id="3.30.70.330">
    <property type="match status" value="1"/>
</dbReference>
<dbReference type="SMART" id="SM00360">
    <property type="entry name" value="RRM"/>
    <property type="match status" value="1"/>
</dbReference>
<dbReference type="InterPro" id="IPR036388">
    <property type="entry name" value="WH-like_DNA-bd_sf"/>
</dbReference>
<evidence type="ECO:0000313" key="8">
    <source>
        <dbReference type="EMBL" id="KAK4155812.1"/>
    </source>
</evidence>
<dbReference type="CDD" id="cd08029">
    <property type="entry name" value="LA_like_fungal"/>
    <property type="match status" value="1"/>
</dbReference>
<reference evidence="8" key="2">
    <citation type="submission" date="2023-05" db="EMBL/GenBank/DDBJ databases">
        <authorList>
            <consortium name="Lawrence Berkeley National Laboratory"/>
            <person name="Steindorff A."/>
            <person name="Hensen N."/>
            <person name="Bonometti L."/>
            <person name="Westerberg I."/>
            <person name="Brannstrom I.O."/>
            <person name="Guillou S."/>
            <person name="Cros-Aarteil S."/>
            <person name="Calhoun S."/>
            <person name="Haridas S."/>
            <person name="Kuo A."/>
            <person name="Mondo S."/>
            <person name="Pangilinan J."/>
            <person name="Riley R."/>
            <person name="Labutti K."/>
            <person name="Andreopoulos B."/>
            <person name="Lipzen A."/>
            <person name="Chen C."/>
            <person name="Yanf M."/>
            <person name="Daum C."/>
            <person name="Ng V."/>
            <person name="Clum A."/>
            <person name="Ohm R."/>
            <person name="Martin F."/>
            <person name="Silar P."/>
            <person name="Natvig D."/>
            <person name="Lalanne C."/>
            <person name="Gautier V."/>
            <person name="Ament-Velasquez S.L."/>
            <person name="Kruys A."/>
            <person name="Hutchinson M.I."/>
            <person name="Powell A.J."/>
            <person name="Barry K."/>
            <person name="Miller A.N."/>
            <person name="Grigoriev I.V."/>
            <person name="Debuchy R."/>
            <person name="Gladieux P."/>
            <person name="Thoren M.H."/>
            <person name="Johannesson H."/>
        </authorList>
    </citation>
    <scope>NUCLEOTIDE SEQUENCE</scope>
    <source>
        <strain evidence="8">CBS 538.74</strain>
    </source>
</reference>
<dbReference type="SMART" id="SM00715">
    <property type="entry name" value="LA"/>
    <property type="match status" value="1"/>
</dbReference>
<dbReference type="CDD" id="cd12291">
    <property type="entry name" value="RRM1_La"/>
    <property type="match status" value="1"/>
</dbReference>
<feature type="domain" description="HTH La-type RNA-binding" evidence="7">
    <location>
        <begin position="76"/>
        <end position="166"/>
    </location>
</feature>
<evidence type="ECO:0000256" key="5">
    <source>
        <dbReference type="SAM" id="MobiDB-lite"/>
    </source>
</evidence>
<feature type="region of interest" description="Disordered" evidence="5">
    <location>
        <begin position="1"/>
        <end position="82"/>
    </location>
</feature>
<evidence type="ECO:0000256" key="2">
    <source>
        <dbReference type="ARBA" id="ARBA00022884"/>
    </source>
</evidence>
<feature type="compositionally biased region" description="Low complexity" evidence="5">
    <location>
        <begin position="8"/>
        <end position="35"/>
    </location>
</feature>
<dbReference type="InterPro" id="IPR002344">
    <property type="entry name" value="Lupus_La"/>
</dbReference>
<dbReference type="GO" id="GO:0003729">
    <property type="term" value="F:mRNA binding"/>
    <property type="evidence" value="ECO:0007669"/>
    <property type="project" value="TreeGrafter"/>
</dbReference>
<feature type="compositionally biased region" description="Basic residues" evidence="5">
    <location>
        <begin position="328"/>
        <end position="343"/>
    </location>
</feature>
<evidence type="ECO:0000256" key="3">
    <source>
        <dbReference type="ARBA" id="ARBA00023242"/>
    </source>
</evidence>
<dbReference type="GO" id="GO:0006396">
    <property type="term" value="P:RNA processing"/>
    <property type="evidence" value="ECO:0007669"/>
    <property type="project" value="InterPro"/>
</dbReference>
<feature type="compositionally biased region" description="Basic and acidic residues" evidence="5">
    <location>
        <begin position="388"/>
        <end position="410"/>
    </location>
</feature>
<dbReference type="EMBL" id="MU856880">
    <property type="protein sequence ID" value="KAK4155812.1"/>
    <property type="molecule type" value="Genomic_DNA"/>
</dbReference>
<reference evidence="8" key="1">
    <citation type="journal article" date="2023" name="Mol. Phylogenet. Evol.">
        <title>Genome-scale phylogeny and comparative genomics of the fungal order Sordariales.</title>
        <authorList>
            <person name="Hensen N."/>
            <person name="Bonometti L."/>
            <person name="Westerberg I."/>
            <person name="Brannstrom I.O."/>
            <person name="Guillou S."/>
            <person name="Cros-Aarteil S."/>
            <person name="Calhoun S."/>
            <person name="Haridas S."/>
            <person name="Kuo A."/>
            <person name="Mondo S."/>
            <person name="Pangilinan J."/>
            <person name="Riley R."/>
            <person name="LaButti K."/>
            <person name="Andreopoulos B."/>
            <person name="Lipzen A."/>
            <person name="Chen C."/>
            <person name="Yan M."/>
            <person name="Daum C."/>
            <person name="Ng V."/>
            <person name="Clum A."/>
            <person name="Steindorff A."/>
            <person name="Ohm R.A."/>
            <person name="Martin F."/>
            <person name="Silar P."/>
            <person name="Natvig D.O."/>
            <person name="Lalanne C."/>
            <person name="Gautier V."/>
            <person name="Ament-Velasquez S.L."/>
            <person name="Kruys A."/>
            <person name="Hutchinson M.I."/>
            <person name="Powell A.J."/>
            <person name="Barry K."/>
            <person name="Miller A.N."/>
            <person name="Grigoriev I.V."/>
            <person name="Debuchy R."/>
            <person name="Gladieux P."/>
            <person name="Hiltunen Thoren M."/>
            <person name="Johannesson H."/>
        </authorList>
    </citation>
    <scope>NUCLEOTIDE SEQUENCE</scope>
    <source>
        <strain evidence="8">CBS 538.74</strain>
    </source>
</reference>
<proteinExistence type="predicted"/>
<dbReference type="SUPFAM" id="SSF46785">
    <property type="entry name" value="Winged helix' DNA-binding domain"/>
    <property type="match status" value="1"/>
</dbReference>
<dbReference type="Gene3D" id="1.10.10.10">
    <property type="entry name" value="Winged helix-like DNA-binding domain superfamily/Winged helix DNA-binding domain"/>
    <property type="match status" value="1"/>
</dbReference>
<dbReference type="PANTHER" id="PTHR22792:SF140">
    <property type="entry name" value="ACHILLES, ISOFORM A"/>
    <property type="match status" value="1"/>
</dbReference>
<sequence length="416" mass="46046">MSDAVINEQPEVAVAATEATEVQPVEEATPAVAAADEGDKKTDVADDKKAESMPLKTTTHSNHKDFKKNRKYDPTTQPVTDDPEKIRGQVEFYLSDSNLPTDKFMWESTGGEENKPMPLKTICNFKRMRQFQPYSAVVAALRDSTFVDVTGEEGEEMIQRKTAYVSSSEAQKARISASVYAKGFGDEEPSTQFDVEAFFANHGHVKHVKLRRTAEDLFKGSVFVEFETPDEADAFTKLDPKPTWQGNELLIMKKREYLDEKNRQIKDGEIEPNTNRRNVFFEGKERGGGRGGRGGRGRGRDDKGRDGKSGEWKDRRDQDQKGGFRGGRGGRGRGRGGRGRGFRGGRGGGRDRDNNGRDEKKSEDARANTNDVQMPTIQSTATKNGETNGKRAREDNGGDAPPAKKVDTKTEAVAAQ</sequence>
<dbReference type="PROSITE" id="PS50961">
    <property type="entry name" value="HTH_LA"/>
    <property type="match status" value="1"/>
</dbReference>
<protein>
    <recommendedName>
        <fullName evidence="10">La domain-containing protein</fullName>
    </recommendedName>
</protein>
<evidence type="ECO:0000256" key="1">
    <source>
        <dbReference type="ARBA" id="ARBA00004123"/>
    </source>
</evidence>
<evidence type="ECO:0000259" key="7">
    <source>
        <dbReference type="PROSITE" id="PS50961"/>
    </source>
</evidence>
<keyword evidence="9" id="KW-1185">Reference proteome</keyword>
<evidence type="ECO:0000256" key="4">
    <source>
        <dbReference type="PROSITE-ProRule" id="PRU00332"/>
    </source>
</evidence>
<dbReference type="Pfam" id="PF05383">
    <property type="entry name" value="La"/>
    <property type="match status" value="1"/>
</dbReference>
<dbReference type="AlphaFoldDB" id="A0AAN6ZYS7"/>
<comment type="subcellular location">
    <subcellularLocation>
        <location evidence="1">Nucleus</location>
    </subcellularLocation>
</comment>
<dbReference type="Pfam" id="PF00076">
    <property type="entry name" value="RRM_1"/>
    <property type="match status" value="1"/>
</dbReference>
<dbReference type="InterPro" id="IPR012677">
    <property type="entry name" value="Nucleotide-bd_a/b_plait_sf"/>
</dbReference>
<feature type="region of interest" description="Disordered" evidence="5">
    <location>
        <begin position="265"/>
        <end position="416"/>
    </location>
</feature>
<feature type="compositionally biased region" description="Basic and acidic residues" evidence="5">
    <location>
        <begin position="298"/>
        <end position="322"/>
    </location>
</feature>
<keyword evidence="2 4" id="KW-0694">RNA-binding</keyword>
<evidence type="ECO:0000259" key="6">
    <source>
        <dbReference type="PROSITE" id="PS50102"/>
    </source>
</evidence>
<feature type="compositionally biased region" description="Basic and acidic residues" evidence="5">
    <location>
        <begin position="348"/>
        <end position="366"/>
    </location>
</feature>
<dbReference type="InterPro" id="IPR035979">
    <property type="entry name" value="RBD_domain_sf"/>
</dbReference>
<dbReference type="InterPro" id="IPR000504">
    <property type="entry name" value="RRM_dom"/>
</dbReference>
<evidence type="ECO:0000313" key="9">
    <source>
        <dbReference type="Proteomes" id="UP001302745"/>
    </source>
</evidence>
<keyword evidence="3" id="KW-0539">Nucleus</keyword>
<name>A0AAN6ZYS7_9PEZI</name>
<dbReference type="InterPro" id="IPR006630">
    <property type="entry name" value="La_HTH"/>
</dbReference>
<dbReference type="SUPFAM" id="SSF54928">
    <property type="entry name" value="RNA-binding domain, RBD"/>
    <property type="match status" value="1"/>
</dbReference>
<organism evidence="8 9">
    <name type="scientific">Chaetomidium leptoderma</name>
    <dbReference type="NCBI Taxonomy" id="669021"/>
    <lineage>
        <taxon>Eukaryota</taxon>
        <taxon>Fungi</taxon>
        <taxon>Dikarya</taxon>
        <taxon>Ascomycota</taxon>
        <taxon>Pezizomycotina</taxon>
        <taxon>Sordariomycetes</taxon>
        <taxon>Sordariomycetidae</taxon>
        <taxon>Sordariales</taxon>
        <taxon>Chaetomiaceae</taxon>
        <taxon>Chaetomidium</taxon>
    </lineage>
</organism>
<evidence type="ECO:0008006" key="10">
    <source>
        <dbReference type="Google" id="ProtNLM"/>
    </source>
</evidence>
<dbReference type="GO" id="GO:0005634">
    <property type="term" value="C:nucleus"/>
    <property type="evidence" value="ECO:0007669"/>
    <property type="project" value="UniProtKB-SubCell"/>
</dbReference>
<comment type="caution">
    <text evidence="8">The sequence shown here is derived from an EMBL/GenBank/DDBJ whole genome shotgun (WGS) entry which is preliminary data.</text>
</comment>
<dbReference type="InterPro" id="IPR036390">
    <property type="entry name" value="WH_DNA-bd_sf"/>
</dbReference>
<gene>
    <name evidence="8" type="ORF">C8A00DRAFT_13190</name>
</gene>
<dbReference type="PRINTS" id="PR00302">
    <property type="entry name" value="LUPUSLA"/>
</dbReference>
<dbReference type="PANTHER" id="PTHR22792">
    <property type="entry name" value="LUPUS LA PROTEIN-RELATED"/>
    <property type="match status" value="1"/>
</dbReference>
<feature type="compositionally biased region" description="Polar residues" evidence="5">
    <location>
        <begin position="367"/>
        <end position="387"/>
    </location>
</feature>